<evidence type="ECO:0000259" key="7">
    <source>
        <dbReference type="Pfam" id="PF00278"/>
    </source>
</evidence>
<comment type="cofactor">
    <cofactor evidence="1">
        <name>pyridoxal 5'-phosphate</name>
        <dbReference type="ChEBI" id="CHEBI:597326"/>
    </cofactor>
</comment>
<dbReference type="SUPFAM" id="SSF48557">
    <property type="entry name" value="L-aspartase-like"/>
    <property type="match status" value="1"/>
</dbReference>
<dbReference type="PROSITE" id="PS00163">
    <property type="entry name" value="FUMARATE_LYASES"/>
    <property type="match status" value="1"/>
</dbReference>
<dbReference type="PANTHER" id="PTHR43814">
    <property type="entry name" value="ARGININOSUCCINATE LYASE"/>
    <property type="match status" value="1"/>
</dbReference>
<dbReference type="SUPFAM" id="SSF50621">
    <property type="entry name" value="Alanine racemase C-terminal domain-like"/>
    <property type="match status" value="1"/>
</dbReference>
<dbReference type="NCBIfam" id="TIGR00838">
    <property type="entry name" value="argH"/>
    <property type="match status" value="1"/>
</dbReference>
<dbReference type="GO" id="GO:0004056">
    <property type="term" value="F:argininosuccinate lyase activity"/>
    <property type="evidence" value="ECO:0007669"/>
    <property type="project" value="InterPro"/>
</dbReference>
<dbReference type="NCBIfam" id="TIGR01048">
    <property type="entry name" value="lysA"/>
    <property type="match status" value="1"/>
</dbReference>
<dbReference type="InterPro" id="IPR029066">
    <property type="entry name" value="PLP-binding_barrel"/>
</dbReference>
<dbReference type="InterPro" id="IPR022653">
    <property type="entry name" value="De-COase2_pyr-phos_BS"/>
</dbReference>
<dbReference type="InterPro" id="IPR024083">
    <property type="entry name" value="Fumarase/histidase_N"/>
</dbReference>
<dbReference type="PROSITE" id="PS00878">
    <property type="entry name" value="ODR_DC_2_1"/>
    <property type="match status" value="1"/>
</dbReference>
<proteinExistence type="inferred from homology"/>
<comment type="caution">
    <text evidence="10">The sequence shown here is derived from an EMBL/GenBank/DDBJ whole genome shotgun (WGS) entry which is preliminary data.</text>
</comment>
<dbReference type="HAMAP" id="MF_02120">
    <property type="entry name" value="LysA"/>
    <property type="match status" value="1"/>
</dbReference>
<dbReference type="Gene3D" id="1.10.275.10">
    <property type="entry name" value="Fumarase/aspartase (N-terminal domain)"/>
    <property type="match status" value="1"/>
</dbReference>
<accession>A0AA36N5J9</accession>
<dbReference type="InterPro" id="IPR009049">
    <property type="entry name" value="Argininosuccinate_lyase"/>
</dbReference>
<evidence type="ECO:0000313" key="10">
    <source>
        <dbReference type="EMBL" id="CAJ1391345.1"/>
    </source>
</evidence>
<dbReference type="InterPro" id="IPR022761">
    <property type="entry name" value="Fumarate_lyase_N"/>
</dbReference>
<evidence type="ECO:0000313" key="11">
    <source>
        <dbReference type="Proteomes" id="UP001178507"/>
    </source>
</evidence>
<dbReference type="Gene3D" id="3.20.20.10">
    <property type="entry name" value="Alanine racemase"/>
    <property type="match status" value="1"/>
</dbReference>
<dbReference type="PRINTS" id="PR00145">
    <property type="entry name" value="ARGSUCLYASE"/>
</dbReference>
<dbReference type="InterPro" id="IPR009006">
    <property type="entry name" value="Ala_racemase/Decarboxylase_C"/>
</dbReference>
<dbReference type="GO" id="GO:0008836">
    <property type="term" value="F:diaminopimelate decarboxylase activity"/>
    <property type="evidence" value="ECO:0007669"/>
    <property type="project" value="InterPro"/>
</dbReference>
<dbReference type="InterPro" id="IPR029419">
    <property type="entry name" value="Arg_succ_lyase_C"/>
</dbReference>
<dbReference type="InterPro" id="IPR022657">
    <property type="entry name" value="De-COase2_CS"/>
</dbReference>
<protein>
    <recommendedName>
        <fullName evidence="12">Argininosuccinate lyase</fullName>
    </recommendedName>
</protein>
<dbReference type="Pfam" id="PF00278">
    <property type="entry name" value="Orn_DAP_Arg_deC"/>
    <property type="match status" value="1"/>
</dbReference>
<name>A0AA36N5J9_9DINO</name>
<evidence type="ECO:0000259" key="6">
    <source>
        <dbReference type="Pfam" id="PF00206"/>
    </source>
</evidence>
<dbReference type="Gene3D" id="2.40.37.10">
    <property type="entry name" value="Lyase, Ornithine Decarboxylase, Chain A, domain 1"/>
    <property type="match status" value="1"/>
</dbReference>
<evidence type="ECO:0000256" key="5">
    <source>
        <dbReference type="ARBA" id="ARBA00023239"/>
    </source>
</evidence>
<comment type="similarity">
    <text evidence="2">Belongs to the lyase 1 family. Argininosuccinate lyase subfamily.</text>
</comment>
<dbReference type="FunFam" id="3.20.20.10:FF:000003">
    <property type="entry name" value="Diaminopimelate decarboxylase"/>
    <property type="match status" value="1"/>
</dbReference>
<feature type="domain" description="Orn/DAP/Arg decarboxylase 2 C-terminal" evidence="7">
    <location>
        <begin position="409"/>
        <end position="752"/>
    </location>
</feature>
<dbReference type="PANTHER" id="PTHR43814:SF1">
    <property type="entry name" value="ARGININOSUCCINATE LYASE"/>
    <property type="match status" value="1"/>
</dbReference>
<dbReference type="GO" id="GO:0042450">
    <property type="term" value="P:L-arginine biosynthetic process via ornithine"/>
    <property type="evidence" value="ECO:0007669"/>
    <property type="project" value="InterPro"/>
</dbReference>
<dbReference type="Proteomes" id="UP001178507">
    <property type="component" value="Unassembled WGS sequence"/>
</dbReference>
<dbReference type="SUPFAM" id="SSF51419">
    <property type="entry name" value="PLP-binding barrel"/>
    <property type="match status" value="1"/>
</dbReference>
<organism evidence="10 11">
    <name type="scientific">Effrenium voratum</name>
    <dbReference type="NCBI Taxonomy" id="2562239"/>
    <lineage>
        <taxon>Eukaryota</taxon>
        <taxon>Sar</taxon>
        <taxon>Alveolata</taxon>
        <taxon>Dinophyceae</taxon>
        <taxon>Suessiales</taxon>
        <taxon>Symbiodiniaceae</taxon>
        <taxon>Effrenium</taxon>
    </lineage>
</organism>
<keyword evidence="4" id="KW-0663">Pyridoxal phosphate</keyword>
<evidence type="ECO:0000256" key="2">
    <source>
        <dbReference type="ARBA" id="ARBA00010755"/>
    </source>
</evidence>
<dbReference type="InterPro" id="IPR022643">
    <property type="entry name" value="De-COase2_C"/>
</dbReference>
<keyword evidence="5" id="KW-0456">Lyase</keyword>
<dbReference type="FunFam" id="1.20.200.10:FF:000015">
    <property type="entry name" value="argininosuccinate lyase isoform X2"/>
    <property type="match status" value="1"/>
</dbReference>
<evidence type="ECO:0000259" key="9">
    <source>
        <dbReference type="Pfam" id="PF14698"/>
    </source>
</evidence>
<feature type="domain" description="Fumarate lyase N-terminal" evidence="6">
    <location>
        <begin position="3"/>
        <end position="216"/>
    </location>
</feature>
<dbReference type="Gene3D" id="1.10.40.30">
    <property type="entry name" value="Fumarase/aspartase (C-terminal domain)"/>
    <property type="match status" value="1"/>
</dbReference>
<dbReference type="CDD" id="cd01359">
    <property type="entry name" value="Argininosuccinate_lyase"/>
    <property type="match status" value="1"/>
</dbReference>
<evidence type="ECO:0008006" key="12">
    <source>
        <dbReference type="Google" id="ProtNLM"/>
    </source>
</evidence>
<evidence type="ECO:0000256" key="4">
    <source>
        <dbReference type="ARBA" id="ARBA00022898"/>
    </source>
</evidence>
<dbReference type="FunFam" id="1.10.40.30:FF:000001">
    <property type="entry name" value="Argininosuccinate lyase"/>
    <property type="match status" value="1"/>
</dbReference>
<dbReference type="PRINTS" id="PR00149">
    <property type="entry name" value="FUMRATELYASE"/>
</dbReference>
<feature type="domain" description="Argininosuccinate lyase C-terminal" evidence="9">
    <location>
        <begin position="279"/>
        <end position="348"/>
    </location>
</feature>
<dbReference type="HAMAP" id="MF_00006">
    <property type="entry name" value="Arg_succ_lyase"/>
    <property type="match status" value="1"/>
</dbReference>
<dbReference type="InterPro" id="IPR008948">
    <property type="entry name" value="L-Aspartase-like"/>
</dbReference>
<dbReference type="EMBL" id="CAUJNA010002223">
    <property type="protein sequence ID" value="CAJ1391345.1"/>
    <property type="molecule type" value="Genomic_DNA"/>
</dbReference>
<keyword evidence="3" id="KW-0210">Decarboxylase</keyword>
<dbReference type="AlphaFoldDB" id="A0AA36N5J9"/>
<reference evidence="10" key="1">
    <citation type="submission" date="2023-08" db="EMBL/GenBank/DDBJ databases">
        <authorList>
            <person name="Chen Y."/>
            <person name="Shah S."/>
            <person name="Dougan E. K."/>
            <person name="Thang M."/>
            <person name="Chan C."/>
        </authorList>
    </citation>
    <scope>NUCLEOTIDE SEQUENCE</scope>
</reference>
<feature type="domain" description="Orn/DAP/Arg decarboxylase 2 N-terminal" evidence="8">
    <location>
        <begin position="415"/>
        <end position="660"/>
    </location>
</feature>
<dbReference type="GO" id="GO:0005829">
    <property type="term" value="C:cytosol"/>
    <property type="evidence" value="ECO:0007669"/>
    <property type="project" value="TreeGrafter"/>
</dbReference>
<gene>
    <name evidence="10" type="ORF">EVOR1521_LOCUS16609</name>
</gene>
<dbReference type="CDD" id="cd06828">
    <property type="entry name" value="PLPDE_III_DapDC"/>
    <property type="match status" value="1"/>
</dbReference>
<dbReference type="InterPro" id="IPR002986">
    <property type="entry name" value="DAP_deCOOHase_LysA"/>
</dbReference>
<dbReference type="Pfam" id="PF02784">
    <property type="entry name" value="Orn_Arg_deC_N"/>
    <property type="match status" value="1"/>
</dbReference>
<dbReference type="Pfam" id="PF00206">
    <property type="entry name" value="Lyase_1"/>
    <property type="match status" value="1"/>
</dbReference>
<evidence type="ECO:0000259" key="8">
    <source>
        <dbReference type="Pfam" id="PF02784"/>
    </source>
</evidence>
<dbReference type="Pfam" id="PF14698">
    <property type="entry name" value="ASL_C2"/>
    <property type="match status" value="1"/>
</dbReference>
<dbReference type="PROSITE" id="PS00879">
    <property type="entry name" value="ODR_DC_2_2"/>
    <property type="match status" value="1"/>
</dbReference>
<dbReference type="Gene3D" id="1.20.200.10">
    <property type="entry name" value="Fumarase/aspartase (Central domain)"/>
    <property type="match status" value="1"/>
</dbReference>
<keyword evidence="11" id="KW-1185">Reference proteome</keyword>
<sequence length="800" mass="86249">MNIEARLAETIGPAAGRLHTARSRNDQVALDFRLWVKTELKKTESALKTLIGTFVDRAEEHAGTVMPGFTHLQTAQPVTFGHHLMAYAEMFGRDLSRVRDALERLDECPLGAAALAGTGFPIDRHMTADALGFREPTRNSIDTVSDRDFALDFLSASSICATHLSRLAEEIVIWSTPQFGFVTLSDAFSTGSSIMPQKKNPDAAELVRAKTGRINGALIALSTVMKGLPLAYSKDMQEDKEQVFDAAKSLELALAAMTGMVADLTVNKAAMKKAAGSGYSIATDLADWLVRELGLPFREAHHVTGRAVALASERGVGLEKLTLDDLRSIHEVITDDVFSVLSVTKSVASRTSFGGTAPREVRRQVRYWRKRLKKMGPLEPPPARTAPDGTPEQGVPLPLIAEQVGTPFYCYSTATLTRHYQVFAGAFSDIDALVCYAMKANSNQAVLATLAKLGSGADVVSEGELRRALAAGIAPDKIMFSGVGKTAAEMDFALSAGIHCFNVESEPELELLSARAVAACKTAPVSLRINPDVDARTHAKISTGKKEDKFGISWTRARDVYRRAAELPGLAVIGIDMHIGSQITALQPFDDAFALLTDLVGQLRADGHAIEHVDLGGGLGIPYRMDNDPPPLPDDYADIVKKHVRPLGVKTIFEPGRLIAGNAGILVTSVIYLKALETKSFVIVDAAMNDLIRPTLYDAWHDVFPVIEPSPDAPRVVADLVGPVCESGDYLAHERDMAKPAPGDLLAIGSAGAYGAVQAGTYNSRLLVPEVIVHGDQWHIARPRPSYKALIGLDSVPDWL</sequence>
<evidence type="ECO:0000256" key="3">
    <source>
        <dbReference type="ARBA" id="ARBA00022793"/>
    </source>
</evidence>
<dbReference type="InterPro" id="IPR000362">
    <property type="entry name" value="Fumarate_lyase_fam"/>
</dbReference>
<dbReference type="InterPro" id="IPR022644">
    <property type="entry name" value="De-COase2_N"/>
</dbReference>
<dbReference type="GO" id="GO:0009089">
    <property type="term" value="P:lysine biosynthetic process via diaminopimelate"/>
    <property type="evidence" value="ECO:0007669"/>
    <property type="project" value="InterPro"/>
</dbReference>
<dbReference type="InterPro" id="IPR020557">
    <property type="entry name" value="Fumarate_lyase_CS"/>
</dbReference>
<evidence type="ECO:0000256" key="1">
    <source>
        <dbReference type="ARBA" id="ARBA00001933"/>
    </source>
</evidence>